<dbReference type="EMBL" id="FQVA01000003">
    <property type="protein sequence ID" value="SHF76464.1"/>
    <property type="molecule type" value="Genomic_DNA"/>
</dbReference>
<protein>
    <submittedName>
        <fullName evidence="1">Uncharacterized protein</fullName>
    </submittedName>
</protein>
<evidence type="ECO:0000313" key="1">
    <source>
        <dbReference type="EMBL" id="SHF76464.1"/>
    </source>
</evidence>
<dbReference type="AlphaFoldDB" id="A0A1M5EBE5"/>
<accession>A0A1M5EBE5</accession>
<sequence length="432" mass="48925">MIGILLAGALAVAPAVLLAQPPLVEGIAAFRGGLYRKALELFEEEARGGNDSARLKYNIGVTLMKLRRYEEAGVYFQQLLQEPEWRDLARYNFALAAERNNRRIIAAKHYRQVSETSDSQKLRSLAATRLNALAAMSRRAGVKRWIGTASLSAGRDDNAYALQNALLKGSSVGADNFAEIFAWGQYQLEGITADGWRLHGYGYGRRYDEYDSLDLSSVSAALSRDRRWRGWLAEVGVSTEFIFLGGQQVTRQVQLLGRLTRDFGPSNLTLAYIPGYYLGGDDYAYLDGWRQRFEVRWQRPLLAAQARIFYRYDANDRADQVRDSADYYSYSPLRHSFGGVLDWSLSGNWLVTTGVEYRSSAYDGANRTTDIDGNVLTYRRESDRLKSWLATTFKLTPRLSLDGKFIVIDNEESLDSYTYDKTELSFGVRYIF</sequence>
<reference evidence="2" key="1">
    <citation type="submission" date="2016-11" db="EMBL/GenBank/DDBJ databases">
        <authorList>
            <person name="Varghese N."/>
            <person name="Submissions S."/>
        </authorList>
    </citation>
    <scope>NUCLEOTIDE SEQUENCE [LARGE SCALE GENOMIC DNA]</scope>
    <source>
        <strain evidence="2">CGMCC 1.7063</strain>
    </source>
</reference>
<evidence type="ECO:0000313" key="2">
    <source>
        <dbReference type="Proteomes" id="UP000184170"/>
    </source>
</evidence>
<dbReference type="Gene3D" id="1.25.40.10">
    <property type="entry name" value="Tetratricopeptide repeat domain"/>
    <property type="match status" value="1"/>
</dbReference>
<dbReference type="SUPFAM" id="SSF48452">
    <property type="entry name" value="TPR-like"/>
    <property type="match status" value="1"/>
</dbReference>
<dbReference type="Proteomes" id="UP000184170">
    <property type="component" value="Unassembled WGS sequence"/>
</dbReference>
<organism evidence="1 2">
    <name type="scientific">Microbulbifer donghaiensis</name>
    <dbReference type="NCBI Taxonomy" id="494016"/>
    <lineage>
        <taxon>Bacteria</taxon>
        <taxon>Pseudomonadati</taxon>
        <taxon>Pseudomonadota</taxon>
        <taxon>Gammaproteobacteria</taxon>
        <taxon>Cellvibrionales</taxon>
        <taxon>Microbulbiferaceae</taxon>
        <taxon>Microbulbifer</taxon>
    </lineage>
</organism>
<gene>
    <name evidence="1" type="ORF">SAMN04487965_2644</name>
</gene>
<dbReference type="InterPro" id="IPR011990">
    <property type="entry name" value="TPR-like_helical_dom_sf"/>
</dbReference>
<name>A0A1M5EBE5_9GAMM</name>
<keyword evidence="2" id="KW-1185">Reference proteome</keyword>
<proteinExistence type="predicted"/>
<dbReference type="STRING" id="494016.SAMN04487965_2644"/>